<dbReference type="AlphaFoldDB" id="A0A1R2D267"/>
<protein>
    <submittedName>
        <fullName evidence="1">Uncharacterized protein</fullName>
    </submittedName>
</protein>
<dbReference type="Proteomes" id="UP000187209">
    <property type="component" value="Unassembled WGS sequence"/>
</dbReference>
<reference evidence="1 2" key="1">
    <citation type="submission" date="2016-11" db="EMBL/GenBank/DDBJ databases">
        <title>The macronuclear genome of Stentor coeruleus: a giant cell with tiny introns.</title>
        <authorList>
            <person name="Slabodnick M."/>
            <person name="Ruby J.G."/>
            <person name="Reiff S.B."/>
            <person name="Swart E.C."/>
            <person name="Gosai S."/>
            <person name="Prabakaran S."/>
            <person name="Witkowska E."/>
            <person name="Larue G.E."/>
            <person name="Fisher S."/>
            <person name="Freeman R.M."/>
            <person name="Gunawardena J."/>
            <person name="Chu W."/>
            <person name="Stover N.A."/>
            <person name="Gregory B.D."/>
            <person name="Nowacki M."/>
            <person name="Derisi J."/>
            <person name="Roy S.W."/>
            <person name="Marshall W.F."/>
            <person name="Sood P."/>
        </authorList>
    </citation>
    <scope>NUCLEOTIDE SEQUENCE [LARGE SCALE GENOMIC DNA]</scope>
    <source>
        <strain evidence="1">WM001</strain>
    </source>
</reference>
<dbReference type="EMBL" id="MPUH01000013">
    <property type="protein sequence ID" value="OMJ95364.1"/>
    <property type="molecule type" value="Genomic_DNA"/>
</dbReference>
<name>A0A1R2D267_9CILI</name>
<proteinExistence type="predicted"/>
<comment type="caution">
    <text evidence="1">The sequence shown here is derived from an EMBL/GenBank/DDBJ whole genome shotgun (WGS) entry which is preliminary data.</text>
</comment>
<evidence type="ECO:0000313" key="2">
    <source>
        <dbReference type="Proteomes" id="UP000187209"/>
    </source>
</evidence>
<keyword evidence="2" id="KW-1185">Reference proteome</keyword>
<gene>
    <name evidence="1" type="ORF">SteCoe_1277</name>
</gene>
<evidence type="ECO:0000313" key="1">
    <source>
        <dbReference type="EMBL" id="OMJ95364.1"/>
    </source>
</evidence>
<organism evidence="1 2">
    <name type="scientific">Stentor coeruleus</name>
    <dbReference type="NCBI Taxonomy" id="5963"/>
    <lineage>
        <taxon>Eukaryota</taxon>
        <taxon>Sar</taxon>
        <taxon>Alveolata</taxon>
        <taxon>Ciliophora</taxon>
        <taxon>Postciliodesmatophora</taxon>
        <taxon>Heterotrichea</taxon>
        <taxon>Heterotrichida</taxon>
        <taxon>Stentoridae</taxon>
        <taxon>Stentor</taxon>
    </lineage>
</organism>
<accession>A0A1R2D267</accession>
<sequence>MNIYLLFLSFQTICGDYLKFSSLTFDGVIVKGSVSIYTSLDLLNPITGTKIQLYAYPPLTTESIWELTTISGTSSFKLYFWCLGTFHLVASAKGFDSSYSQTYTRTSNNDCYPLTTTISKTSVLINEIFSISLYTQWSIGGNAISCYYKISDSKTETVYGETISELTSLETQFDIYMITPGVKNLIAECFDGEYSVYVTKSFQIYVSSSNDYSLVVGISGSMPKAIAETFTAIIEVYDNTGMKTVDTVMVYLAVIGGKQLFGYLLGETVNGDAIFENLSFMAYGYYQLIATSSNIFSEASSYIQITGTLTEIYLKIIVLDNLDLGESFSLTVEVYFTTNIYTSGSYNVNLDMSPSNENIQGSLTGTSSSGLITFTNLSINTEGLYAFFASADGIKSEFSQTFSVKTKDYIKITLSDTNLELGNLFTITLEVFVDSSLTLSESTEIIINLIIFQDTTIQISLSGSTNNGILIFTDLSLSTLGDFTISATSDTTYDASSTITIQNLCALLSFKDNLIVNSI</sequence>